<evidence type="ECO:0000256" key="10">
    <source>
        <dbReference type="SAM" id="MobiDB-lite"/>
    </source>
</evidence>
<keyword evidence="6 11" id="KW-0812">Transmembrane</keyword>
<feature type="compositionally biased region" description="Basic and acidic residues" evidence="10">
    <location>
        <begin position="59"/>
        <end position="75"/>
    </location>
</feature>
<dbReference type="InterPro" id="IPR006187">
    <property type="entry name" value="Claudin"/>
</dbReference>
<feature type="transmembrane region" description="Helical" evidence="11">
    <location>
        <begin position="195"/>
        <end position="221"/>
    </location>
</feature>
<keyword evidence="9 11" id="KW-0472">Membrane</keyword>
<feature type="transmembrane region" description="Helical" evidence="11">
    <location>
        <begin position="86"/>
        <end position="105"/>
    </location>
</feature>
<dbReference type="Proteomes" id="UP000018936">
    <property type="component" value="Unassembled WGS sequence"/>
</dbReference>
<evidence type="ECO:0000256" key="4">
    <source>
        <dbReference type="ARBA" id="ARBA00022427"/>
    </source>
</evidence>
<dbReference type="AlphaFoldDB" id="V8P533"/>
<keyword evidence="7" id="KW-0965">Cell junction</keyword>
<name>V8P533_OPHHA</name>
<keyword evidence="8 11" id="KW-1133">Transmembrane helix</keyword>
<dbReference type="PANTHER" id="PTHR12002">
    <property type="entry name" value="CLAUDIN"/>
    <property type="match status" value="1"/>
</dbReference>
<accession>V8P533</accession>
<evidence type="ECO:0000256" key="3">
    <source>
        <dbReference type="ARBA" id="ARBA00008295"/>
    </source>
</evidence>
<dbReference type="GO" id="GO:0005923">
    <property type="term" value="C:bicellular tight junction"/>
    <property type="evidence" value="ECO:0007669"/>
    <property type="project" value="UniProtKB-SubCell"/>
</dbReference>
<reference evidence="12 13" key="1">
    <citation type="journal article" date="2013" name="Proc. Natl. Acad. Sci. U.S.A.">
        <title>The king cobra genome reveals dynamic gene evolution and adaptation in the snake venom system.</title>
        <authorList>
            <person name="Vonk F.J."/>
            <person name="Casewell N.R."/>
            <person name="Henkel C.V."/>
            <person name="Heimberg A.M."/>
            <person name="Jansen H.J."/>
            <person name="McCleary R.J."/>
            <person name="Kerkkamp H.M."/>
            <person name="Vos R.A."/>
            <person name="Guerreiro I."/>
            <person name="Calvete J.J."/>
            <person name="Wuster W."/>
            <person name="Woods A.E."/>
            <person name="Logan J.M."/>
            <person name="Harrison R.A."/>
            <person name="Castoe T.A."/>
            <person name="de Koning A.P."/>
            <person name="Pollock D.D."/>
            <person name="Yandell M."/>
            <person name="Calderon D."/>
            <person name="Renjifo C."/>
            <person name="Currier R.B."/>
            <person name="Salgado D."/>
            <person name="Pla D."/>
            <person name="Sanz L."/>
            <person name="Hyder A.S."/>
            <person name="Ribeiro J.M."/>
            <person name="Arntzen J.W."/>
            <person name="van den Thillart G.E."/>
            <person name="Boetzer M."/>
            <person name="Pirovano W."/>
            <person name="Dirks R.P."/>
            <person name="Spaink H.P."/>
            <person name="Duboule D."/>
            <person name="McGlinn E."/>
            <person name="Kini R.M."/>
            <person name="Richardson M.K."/>
        </authorList>
    </citation>
    <scope>NUCLEOTIDE SEQUENCE</scope>
    <source>
        <tissue evidence="12">Blood</tissue>
    </source>
</reference>
<evidence type="ECO:0000256" key="8">
    <source>
        <dbReference type="ARBA" id="ARBA00022989"/>
    </source>
</evidence>
<dbReference type="PRINTS" id="PR01077">
    <property type="entry name" value="CLAUDIN"/>
</dbReference>
<evidence type="ECO:0000256" key="9">
    <source>
        <dbReference type="ARBA" id="ARBA00023136"/>
    </source>
</evidence>
<feature type="region of interest" description="Disordered" evidence="10">
    <location>
        <begin position="280"/>
        <end position="301"/>
    </location>
</feature>
<dbReference type="EMBL" id="AZIM01000711">
    <property type="protein sequence ID" value="ETE69679.1"/>
    <property type="molecule type" value="Genomic_DNA"/>
</dbReference>
<organism evidence="12 13">
    <name type="scientific">Ophiophagus hannah</name>
    <name type="common">King cobra</name>
    <name type="synonym">Naja hannah</name>
    <dbReference type="NCBI Taxonomy" id="8665"/>
    <lineage>
        <taxon>Eukaryota</taxon>
        <taxon>Metazoa</taxon>
        <taxon>Chordata</taxon>
        <taxon>Craniata</taxon>
        <taxon>Vertebrata</taxon>
        <taxon>Euteleostomi</taxon>
        <taxon>Lepidosauria</taxon>
        <taxon>Squamata</taxon>
        <taxon>Bifurcata</taxon>
        <taxon>Unidentata</taxon>
        <taxon>Episquamata</taxon>
        <taxon>Toxicofera</taxon>
        <taxon>Serpentes</taxon>
        <taxon>Colubroidea</taxon>
        <taxon>Elapidae</taxon>
        <taxon>Elapinae</taxon>
        <taxon>Ophiophagus</taxon>
    </lineage>
</organism>
<protein>
    <submittedName>
        <fullName evidence="12">Claudin-2</fullName>
    </submittedName>
</protein>
<evidence type="ECO:0000256" key="6">
    <source>
        <dbReference type="ARBA" id="ARBA00022692"/>
    </source>
</evidence>
<evidence type="ECO:0000313" key="12">
    <source>
        <dbReference type="EMBL" id="ETE69679.1"/>
    </source>
</evidence>
<keyword evidence="13" id="KW-1185">Reference proteome</keyword>
<evidence type="ECO:0000313" key="13">
    <source>
        <dbReference type="Proteomes" id="UP000018936"/>
    </source>
</evidence>
<feature type="transmembrane region" description="Helical" evidence="11">
    <location>
        <begin position="241"/>
        <end position="261"/>
    </location>
</feature>
<comment type="subcellular location">
    <subcellularLocation>
        <location evidence="1">Cell junction</location>
        <location evidence="1">Tight junction</location>
    </subcellularLocation>
    <subcellularLocation>
        <location evidence="2">Cell membrane</location>
        <topology evidence="2">Multi-pass membrane protein</topology>
    </subcellularLocation>
</comment>
<dbReference type="InterPro" id="IPR017974">
    <property type="entry name" value="Claudin_CS"/>
</dbReference>
<dbReference type="Gene3D" id="1.20.140.150">
    <property type="match status" value="1"/>
</dbReference>
<feature type="non-terminal residue" evidence="12">
    <location>
        <position position="1"/>
    </location>
</feature>
<comment type="caution">
    <text evidence="12">The sequence shown here is derived from an EMBL/GenBank/DDBJ whole genome shotgun (WGS) entry which is preliminary data.</text>
</comment>
<dbReference type="FunFam" id="1.20.140.150:FF:000001">
    <property type="entry name" value="Claudin"/>
    <property type="match status" value="1"/>
</dbReference>
<dbReference type="Pfam" id="PF00822">
    <property type="entry name" value="PMP22_Claudin"/>
    <property type="match status" value="1"/>
</dbReference>
<feature type="transmembrane region" description="Helical" evidence="11">
    <location>
        <begin position="157"/>
        <end position="183"/>
    </location>
</feature>
<gene>
    <name evidence="12" type="primary">CLDN2</name>
    <name evidence="12" type="ORF">L345_04485</name>
</gene>
<evidence type="ECO:0000256" key="7">
    <source>
        <dbReference type="ARBA" id="ARBA00022949"/>
    </source>
</evidence>
<dbReference type="PROSITE" id="PS01346">
    <property type="entry name" value="CLAUDIN"/>
    <property type="match status" value="1"/>
</dbReference>
<evidence type="ECO:0000256" key="1">
    <source>
        <dbReference type="ARBA" id="ARBA00004435"/>
    </source>
</evidence>
<feature type="region of interest" description="Disordered" evidence="10">
    <location>
        <begin position="56"/>
        <end position="76"/>
    </location>
</feature>
<evidence type="ECO:0000256" key="2">
    <source>
        <dbReference type="ARBA" id="ARBA00004651"/>
    </source>
</evidence>
<dbReference type="GO" id="GO:0005886">
    <property type="term" value="C:plasma membrane"/>
    <property type="evidence" value="ECO:0007669"/>
    <property type="project" value="UniProtKB-SubCell"/>
</dbReference>
<sequence>MAARTCPPGSLAKQWKRSQQVARPKPWLSATALLPPRVLAPWRCWLMAKVTRLTKGRHPRAEGHREQGGTNEHSRRPSMVSVGLQLVGYILGLLGLLGTLIATLLPNWRISSYIGSSIVTAVGFSKGLWMECAIFSTGITQCDIYNSLLSLPTDLQVAQALMATSIAIGSLAAIVSVAGMRCTIFSQSSPAKDKVAVLGGVTFVLGALLSFIPVVWNMHVILSDFYNPLVPDSMKYEIGEALYLGILSSLISFIGGAILCASCPPRDSQATCYRPHHSRTMADRSSLPSPKASAYSQTGYV</sequence>
<keyword evidence="5" id="KW-1003">Cell membrane</keyword>
<evidence type="ECO:0000256" key="11">
    <source>
        <dbReference type="SAM" id="Phobius"/>
    </source>
</evidence>
<proteinExistence type="inferred from homology"/>
<dbReference type="PRINTS" id="PR01589">
    <property type="entry name" value="CLAUDIN2"/>
</dbReference>
<keyword evidence="4" id="KW-0796">Tight junction</keyword>
<dbReference type="InterPro" id="IPR005411">
    <property type="entry name" value="Claudin2"/>
</dbReference>
<evidence type="ECO:0000256" key="5">
    <source>
        <dbReference type="ARBA" id="ARBA00022475"/>
    </source>
</evidence>
<dbReference type="OrthoDB" id="9446875at2759"/>
<comment type="similarity">
    <text evidence="3">Belongs to the claudin family.</text>
</comment>
<dbReference type="GO" id="GO:0005198">
    <property type="term" value="F:structural molecule activity"/>
    <property type="evidence" value="ECO:0007669"/>
    <property type="project" value="InterPro"/>
</dbReference>
<dbReference type="InterPro" id="IPR004031">
    <property type="entry name" value="PMP22/EMP/MP20/Claudin"/>
</dbReference>